<dbReference type="Proteomes" id="UP000803884">
    <property type="component" value="Unassembled WGS sequence"/>
</dbReference>
<feature type="region of interest" description="Disordered" evidence="1">
    <location>
        <begin position="41"/>
        <end position="86"/>
    </location>
</feature>
<name>A0AB34KTF3_9PEZI</name>
<protein>
    <submittedName>
        <fullName evidence="2">Uncharacterized protein</fullName>
    </submittedName>
</protein>
<evidence type="ECO:0000313" key="2">
    <source>
        <dbReference type="EMBL" id="KAL1588294.1"/>
    </source>
</evidence>
<sequence>MSQILTQPRNMMLVGRPYKTPLLIDATRPFSCHHHNSHYKPLLIHKPRTTMSSKNSSTPSGSSSKGYSTTSSGTNSQGNHYCSRDYGASASNQNSYHYSNANGSYYYSNPNGSTYYNNGSGGSKYTPGNGSKK</sequence>
<dbReference type="GeneID" id="96004304"/>
<comment type="caution">
    <text evidence="2">The sequence shown here is derived from an EMBL/GenBank/DDBJ whole genome shotgun (WGS) entry which is preliminary data.</text>
</comment>
<gene>
    <name evidence="2" type="ORF">WHR41_02860</name>
</gene>
<feature type="region of interest" description="Disordered" evidence="1">
    <location>
        <begin position="109"/>
        <end position="133"/>
    </location>
</feature>
<keyword evidence="3" id="KW-1185">Reference proteome</keyword>
<dbReference type="RefSeq" id="XP_069231399.1">
    <property type="nucleotide sequence ID" value="XM_069371466.1"/>
</dbReference>
<reference evidence="2 3" key="1">
    <citation type="journal article" date="2020" name="Microbiol. Resour. Announc.">
        <title>Draft Genome Sequence of a Cladosporium Species Isolated from the Mesophotic Ascidian Didemnum maculosum.</title>
        <authorList>
            <person name="Gioti A."/>
            <person name="Siaperas R."/>
            <person name="Nikolaivits E."/>
            <person name="Le Goff G."/>
            <person name="Ouazzani J."/>
            <person name="Kotoulas G."/>
            <person name="Topakas E."/>
        </authorList>
    </citation>
    <scope>NUCLEOTIDE SEQUENCE [LARGE SCALE GENOMIC DNA]</scope>
    <source>
        <strain evidence="2 3">TM138-S3</strain>
    </source>
</reference>
<dbReference type="AlphaFoldDB" id="A0AB34KTF3"/>
<proteinExistence type="predicted"/>
<feature type="compositionally biased region" description="Low complexity" evidence="1">
    <location>
        <begin position="109"/>
        <end position="118"/>
    </location>
</feature>
<dbReference type="EMBL" id="JAAQHG020000007">
    <property type="protein sequence ID" value="KAL1588294.1"/>
    <property type="molecule type" value="Genomic_DNA"/>
</dbReference>
<evidence type="ECO:0000313" key="3">
    <source>
        <dbReference type="Proteomes" id="UP000803884"/>
    </source>
</evidence>
<organism evidence="2 3">
    <name type="scientific">Cladosporium halotolerans</name>
    <dbReference type="NCBI Taxonomy" id="1052096"/>
    <lineage>
        <taxon>Eukaryota</taxon>
        <taxon>Fungi</taxon>
        <taxon>Dikarya</taxon>
        <taxon>Ascomycota</taxon>
        <taxon>Pezizomycotina</taxon>
        <taxon>Dothideomycetes</taxon>
        <taxon>Dothideomycetidae</taxon>
        <taxon>Cladosporiales</taxon>
        <taxon>Cladosporiaceae</taxon>
        <taxon>Cladosporium</taxon>
    </lineage>
</organism>
<feature type="compositionally biased region" description="Low complexity" evidence="1">
    <location>
        <begin position="49"/>
        <end position="76"/>
    </location>
</feature>
<evidence type="ECO:0000256" key="1">
    <source>
        <dbReference type="SAM" id="MobiDB-lite"/>
    </source>
</evidence>
<accession>A0AB34KTF3</accession>